<name>A0A8X6KWV1_TRICU</name>
<evidence type="ECO:0000256" key="1">
    <source>
        <dbReference type="ARBA" id="ARBA00004173"/>
    </source>
</evidence>
<dbReference type="Pfam" id="PF06984">
    <property type="entry name" value="MRP-L47"/>
    <property type="match status" value="1"/>
</dbReference>
<keyword evidence="8" id="KW-1185">Reference proteome</keyword>
<evidence type="ECO:0000256" key="4">
    <source>
        <dbReference type="ARBA" id="ARBA00023128"/>
    </source>
</evidence>
<dbReference type="OrthoDB" id="270763at2759"/>
<dbReference type="AlphaFoldDB" id="A0A8X6KWV1"/>
<evidence type="ECO:0000256" key="2">
    <source>
        <dbReference type="ARBA" id="ARBA00009254"/>
    </source>
</evidence>
<dbReference type="GO" id="GO:0032543">
    <property type="term" value="P:mitochondrial translation"/>
    <property type="evidence" value="ECO:0007669"/>
    <property type="project" value="TreeGrafter"/>
</dbReference>
<protein>
    <recommendedName>
        <fullName evidence="6">Large ribosomal subunit protein uL29m</fullName>
    </recommendedName>
</protein>
<keyword evidence="5" id="KW-0687">Ribonucleoprotein</keyword>
<dbReference type="Proteomes" id="UP000887116">
    <property type="component" value="Unassembled WGS sequence"/>
</dbReference>
<comment type="subcellular location">
    <subcellularLocation>
        <location evidence="1">Mitochondrion</location>
    </subcellularLocation>
</comment>
<evidence type="ECO:0000313" key="8">
    <source>
        <dbReference type="Proteomes" id="UP000887116"/>
    </source>
</evidence>
<dbReference type="PANTHER" id="PTHR21183">
    <property type="entry name" value="RIBOSOMAL PROTEIN L47, MITOCHONDRIAL-RELATED"/>
    <property type="match status" value="1"/>
</dbReference>
<keyword evidence="4" id="KW-0496">Mitochondrion</keyword>
<dbReference type="Gene3D" id="6.10.330.20">
    <property type="match status" value="1"/>
</dbReference>
<dbReference type="EMBL" id="BMAO01003046">
    <property type="protein sequence ID" value="GFQ85308.1"/>
    <property type="molecule type" value="Genomic_DNA"/>
</dbReference>
<evidence type="ECO:0000313" key="7">
    <source>
        <dbReference type="EMBL" id="GFQ85308.1"/>
    </source>
</evidence>
<comment type="caution">
    <text evidence="7">The sequence shown here is derived from an EMBL/GenBank/DDBJ whole genome shotgun (WGS) entry which is preliminary data.</text>
</comment>
<dbReference type="GO" id="GO:0003735">
    <property type="term" value="F:structural constituent of ribosome"/>
    <property type="evidence" value="ECO:0007669"/>
    <property type="project" value="InterPro"/>
</dbReference>
<sequence length="233" mass="27160">MLFKTLFQTSLFKNKFLYFFKVLYPPVVENGPYLKICGHSRNKTFNGTRIFHSSSSRYDLMEFFDDPKNFGENEVRSGRAWTIDELRIKSNSDLHKLWFVLYKEKNMLLTMEYNAKQEAEYFPSPERIDKHSPFDDHLYSTPSVSRNTLMECNAEPSLWEALPVQNLTFNDSVQVDTDILLWRTLSDAEIVALDHNNTESDKDESEELTPEAKVSLNKLCNLSLQSQASFILE</sequence>
<dbReference type="InterPro" id="IPR038340">
    <property type="entry name" value="MRP-L47_sf"/>
</dbReference>
<proteinExistence type="inferred from homology"/>
<comment type="similarity">
    <text evidence="2">Belongs to the universal ribosomal protein uL29 family.</text>
</comment>
<accession>A0A8X6KWV1</accession>
<evidence type="ECO:0000256" key="5">
    <source>
        <dbReference type="ARBA" id="ARBA00023274"/>
    </source>
</evidence>
<evidence type="ECO:0000256" key="6">
    <source>
        <dbReference type="ARBA" id="ARBA00035289"/>
    </source>
</evidence>
<evidence type="ECO:0000256" key="3">
    <source>
        <dbReference type="ARBA" id="ARBA00022980"/>
    </source>
</evidence>
<gene>
    <name evidence="7" type="primary">MRPL47</name>
    <name evidence="7" type="ORF">TNCT_137661</name>
</gene>
<keyword evidence="3 7" id="KW-0689">Ribosomal protein</keyword>
<reference evidence="7" key="1">
    <citation type="submission" date="2020-07" db="EMBL/GenBank/DDBJ databases">
        <title>Multicomponent nature underlies the extraordinary mechanical properties of spider dragline silk.</title>
        <authorList>
            <person name="Kono N."/>
            <person name="Nakamura H."/>
            <person name="Mori M."/>
            <person name="Yoshida Y."/>
            <person name="Ohtoshi R."/>
            <person name="Malay A.D."/>
            <person name="Moran D.A.P."/>
            <person name="Tomita M."/>
            <person name="Numata K."/>
            <person name="Arakawa K."/>
        </authorList>
    </citation>
    <scope>NUCLEOTIDE SEQUENCE</scope>
</reference>
<dbReference type="InterPro" id="IPR010729">
    <property type="entry name" value="Ribosomal_uL29_mit"/>
</dbReference>
<organism evidence="7 8">
    <name type="scientific">Trichonephila clavata</name>
    <name type="common">Joro spider</name>
    <name type="synonym">Nephila clavata</name>
    <dbReference type="NCBI Taxonomy" id="2740835"/>
    <lineage>
        <taxon>Eukaryota</taxon>
        <taxon>Metazoa</taxon>
        <taxon>Ecdysozoa</taxon>
        <taxon>Arthropoda</taxon>
        <taxon>Chelicerata</taxon>
        <taxon>Arachnida</taxon>
        <taxon>Araneae</taxon>
        <taxon>Araneomorphae</taxon>
        <taxon>Entelegynae</taxon>
        <taxon>Araneoidea</taxon>
        <taxon>Nephilidae</taxon>
        <taxon>Trichonephila</taxon>
    </lineage>
</organism>
<dbReference type="GO" id="GO:0005762">
    <property type="term" value="C:mitochondrial large ribosomal subunit"/>
    <property type="evidence" value="ECO:0007669"/>
    <property type="project" value="TreeGrafter"/>
</dbReference>
<dbReference type="PANTHER" id="PTHR21183:SF18">
    <property type="entry name" value="LARGE RIBOSOMAL SUBUNIT PROTEIN UL29M"/>
    <property type="match status" value="1"/>
</dbReference>